<feature type="transmembrane region" description="Helical" evidence="13">
    <location>
        <begin position="64"/>
        <end position="84"/>
    </location>
</feature>
<accession>A0ABQ0BP99</accession>
<dbReference type="PIRSF" id="PIRSF006603">
    <property type="entry name" value="DinF"/>
    <property type="match status" value="1"/>
</dbReference>
<evidence type="ECO:0000256" key="6">
    <source>
        <dbReference type="ARBA" id="ARBA00022449"/>
    </source>
</evidence>
<comment type="subcellular location">
    <subcellularLocation>
        <location evidence="2">Cell membrane</location>
        <topology evidence="2">Multi-pass membrane protein</topology>
    </subcellularLocation>
</comment>
<evidence type="ECO:0000256" key="8">
    <source>
        <dbReference type="ARBA" id="ARBA00022692"/>
    </source>
</evidence>
<dbReference type="EMBL" id="BAABZQ010000001">
    <property type="protein sequence ID" value="GAA6498348.1"/>
    <property type="molecule type" value="Genomic_DNA"/>
</dbReference>
<keyword evidence="10" id="KW-0406">Ion transport</keyword>
<feature type="transmembrane region" description="Helical" evidence="13">
    <location>
        <begin position="395"/>
        <end position="417"/>
    </location>
</feature>
<dbReference type="CDD" id="cd13138">
    <property type="entry name" value="MATE_yoeA_like"/>
    <property type="match status" value="1"/>
</dbReference>
<feature type="transmembrane region" description="Helical" evidence="13">
    <location>
        <begin position="324"/>
        <end position="343"/>
    </location>
</feature>
<comment type="caution">
    <text evidence="14">The sequence shown here is derived from an EMBL/GenBank/DDBJ whole genome shotgun (WGS) entry which is preliminary data.</text>
</comment>
<evidence type="ECO:0000256" key="1">
    <source>
        <dbReference type="ARBA" id="ARBA00003408"/>
    </source>
</evidence>
<dbReference type="InterPro" id="IPR048279">
    <property type="entry name" value="MdtK-like"/>
</dbReference>
<feature type="transmembrane region" description="Helical" evidence="13">
    <location>
        <begin position="138"/>
        <end position="159"/>
    </location>
</feature>
<evidence type="ECO:0000256" key="11">
    <source>
        <dbReference type="ARBA" id="ARBA00023136"/>
    </source>
</evidence>
<dbReference type="PANTHER" id="PTHR43298">
    <property type="entry name" value="MULTIDRUG RESISTANCE PROTEIN NORM-RELATED"/>
    <property type="match status" value="1"/>
</dbReference>
<keyword evidence="5" id="KW-0813">Transport</keyword>
<comment type="function">
    <text evidence="1">Multidrug efflux pump.</text>
</comment>
<keyword evidence="8 13" id="KW-0812">Transmembrane</keyword>
<evidence type="ECO:0000256" key="5">
    <source>
        <dbReference type="ARBA" id="ARBA00022448"/>
    </source>
</evidence>
<evidence type="ECO:0000313" key="15">
    <source>
        <dbReference type="Proteomes" id="UP001600941"/>
    </source>
</evidence>
<sequence>MGKKARKLGTDFTKGYIPVLLIRFLIPFLLANILNSIYNTVDMIIIGKYAGSVGTVAVSLGGKMLNLFTFLATGLSAGGQVLIAQELGAGQKEELNSSIGTLFSILGILSVVLAVGSIMGAGVILRMLNVPVQSYSQAWVYLVITSAGLPLVFGYNAVCSVLRGMGDSRNPLLFIAVAAVVNLVLDLVLIVICHMGAAGTALATIIGQAIAFGISVVKLYRERDAFCFDFRLSSFCIKREKLITILEIGIPTAAQSVLIGVTQLFMISYVNAFGLVQAAAFGIGDKVITLSNIVTQSVKQAGGSVVAQNLGAEKPWRARQVVRASLFITLLFAGILSVVSLIFPNLVFGLFTEDTAVLAYSQSFMRISAAAYILAALSGSYMTMTLGCGNARLNFISGVLDGIVCRIGFCFFFGLYLNMQVTGFFMGSNLARIAVVLVNGVYYYSGKWMNRKLLVKE</sequence>
<feature type="transmembrane region" description="Helical" evidence="13">
    <location>
        <begin position="20"/>
        <end position="38"/>
    </location>
</feature>
<feature type="transmembrane region" description="Helical" evidence="13">
    <location>
        <begin position="363"/>
        <end position="383"/>
    </location>
</feature>
<organism evidence="14 15">
    <name type="scientific">Blautia parvula</name>
    <dbReference type="NCBI Taxonomy" id="2877527"/>
    <lineage>
        <taxon>Bacteria</taxon>
        <taxon>Bacillati</taxon>
        <taxon>Bacillota</taxon>
        <taxon>Clostridia</taxon>
        <taxon>Lachnospirales</taxon>
        <taxon>Lachnospiraceae</taxon>
        <taxon>Blautia</taxon>
    </lineage>
</organism>
<evidence type="ECO:0000313" key="14">
    <source>
        <dbReference type="EMBL" id="GAA6498348.1"/>
    </source>
</evidence>
<gene>
    <name evidence="14" type="ORF">K340107D12_11640</name>
</gene>
<evidence type="ECO:0000256" key="12">
    <source>
        <dbReference type="ARBA" id="ARBA00031636"/>
    </source>
</evidence>
<evidence type="ECO:0000256" key="7">
    <source>
        <dbReference type="ARBA" id="ARBA00022475"/>
    </source>
</evidence>
<keyword evidence="7" id="KW-1003">Cell membrane</keyword>
<keyword evidence="6" id="KW-0050">Antiport</keyword>
<dbReference type="PANTHER" id="PTHR43298:SF2">
    <property type="entry name" value="FMN_FAD EXPORTER YEEO-RELATED"/>
    <property type="match status" value="1"/>
</dbReference>
<evidence type="ECO:0000256" key="4">
    <source>
        <dbReference type="ARBA" id="ARBA00020268"/>
    </source>
</evidence>
<keyword evidence="11 13" id="KW-0472">Membrane</keyword>
<feature type="transmembrane region" description="Helical" evidence="13">
    <location>
        <begin position="198"/>
        <end position="220"/>
    </location>
</feature>
<feature type="transmembrane region" description="Helical" evidence="13">
    <location>
        <begin position="105"/>
        <end position="126"/>
    </location>
</feature>
<protein>
    <recommendedName>
        <fullName evidence="4">Probable multidrug resistance protein NorM</fullName>
    </recommendedName>
    <alternativeName>
        <fullName evidence="12">Multidrug-efflux transporter</fullName>
    </alternativeName>
</protein>
<keyword evidence="15" id="KW-1185">Reference proteome</keyword>
<dbReference type="InterPro" id="IPR002528">
    <property type="entry name" value="MATE_fam"/>
</dbReference>
<reference evidence="14 15" key="1">
    <citation type="submission" date="2024-04" db="EMBL/GenBank/DDBJ databases">
        <title>Defined microbial consortia suppress multidrug-resistant proinflammatory Enterobacteriaceae via ecological control.</title>
        <authorList>
            <person name="Furuichi M."/>
            <person name="Kawaguchi T."/>
            <person name="Pust M."/>
            <person name="Yasuma K."/>
            <person name="Plichta D."/>
            <person name="Hasegawa N."/>
            <person name="Ohya T."/>
            <person name="Bhattarai S."/>
            <person name="Sasajima S."/>
            <person name="Aoto Y."/>
            <person name="Tuganbaev T."/>
            <person name="Yaginuma M."/>
            <person name="Ueda M."/>
            <person name="Okahashi N."/>
            <person name="Amafuji K."/>
            <person name="Kiridooshi Y."/>
            <person name="Sugita K."/>
            <person name="Strazar M."/>
            <person name="Skelly A."/>
            <person name="Suda W."/>
            <person name="Hattori M."/>
            <person name="Nakamoto N."/>
            <person name="Caballero S."/>
            <person name="Norman J."/>
            <person name="Olle B."/>
            <person name="Tanoue T."/>
            <person name="Arita M."/>
            <person name="Bucci V."/>
            <person name="Atarashi K."/>
            <person name="Xavier R."/>
            <person name="Honda K."/>
        </authorList>
    </citation>
    <scope>NUCLEOTIDE SEQUENCE [LARGE SCALE GENOMIC DNA]</scope>
    <source>
        <strain evidence="15">k34-0107-D12</strain>
    </source>
</reference>
<evidence type="ECO:0000256" key="13">
    <source>
        <dbReference type="SAM" id="Phobius"/>
    </source>
</evidence>
<comment type="similarity">
    <text evidence="3">Belongs to the multi antimicrobial extrusion (MATE) (TC 2.A.66.1) family.</text>
</comment>
<dbReference type="InterPro" id="IPR050222">
    <property type="entry name" value="MATE_MdtK"/>
</dbReference>
<keyword evidence="9 13" id="KW-1133">Transmembrane helix</keyword>
<evidence type="ECO:0000256" key="3">
    <source>
        <dbReference type="ARBA" id="ARBA00010199"/>
    </source>
</evidence>
<evidence type="ECO:0000256" key="9">
    <source>
        <dbReference type="ARBA" id="ARBA00022989"/>
    </source>
</evidence>
<dbReference type="Pfam" id="PF01554">
    <property type="entry name" value="MatE"/>
    <property type="match status" value="2"/>
</dbReference>
<dbReference type="RefSeq" id="WP_227211740.1">
    <property type="nucleotide sequence ID" value="NZ_BAABZQ010000001.1"/>
</dbReference>
<feature type="transmembrane region" description="Helical" evidence="13">
    <location>
        <begin position="171"/>
        <end position="192"/>
    </location>
</feature>
<feature type="transmembrane region" description="Helical" evidence="13">
    <location>
        <begin position="423"/>
        <end position="444"/>
    </location>
</feature>
<proteinExistence type="inferred from homology"/>
<evidence type="ECO:0000256" key="10">
    <source>
        <dbReference type="ARBA" id="ARBA00023065"/>
    </source>
</evidence>
<name>A0ABQ0BP99_9FIRM</name>
<dbReference type="Proteomes" id="UP001600941">
    <property type="component" value="Unassembled WGS sequence"/>
</dbReference>
<evidence type="ECO:0000256" key="2">
    <source>
        <dbReference type="ARBA" id="ARBA00004651"/>
    </source>
</evidence>
<dbReference type="NCBIfam" id="TIGR00797">
    <property type="entry name" value="matE"/>
    <property type="match status" value="1"/>
</dbReference>